<dbReference type="EMBL" id="LK391969">
    <property type="protein sequence ID" value="CEF25448.1"/>
    <property type="molecule type" value="Genomic_DNA"/>
</dbReference>
<dbReference type="InterPro" id="IPR024572">
    <property type="entry name" value="RcnB"/>
</dbReference>
<feature type="signal peptide" evidence="2">
    <location>
        <begin position="1"/>
        <end position="23"/>
    </location>
</feature>
<organism evidence="3">
    <name type="scientific">Pseudomonas saudimassiliensis</name>
    <dbReference type="NCBI Taxonomy" id="1461581"/>
    <lineage>
        <taxon>Bacteria</taxon>
        <taxon>Pseudomonadati</taxon>
        <taxon>Pseudomonadota</taxon>
        <taxon>Gammaproteobacteria</taxon>
        <taxon>Pseudomonadales</taxon>
        <taxon>Pseudomonadaceae</taxon>
        <taxon>Pseudomonas</taxon>
    </lineage>
</organism>
<feature type="chain" id="PRO_5007377898" evidence="2">
    <location>
        <begin position="24"/>
        <end position="179"/>
    </location>
</feature>
<dbReference type="OrthoDB" id="6433631at2"/>
<dbReference type="PATRIC" id="fig|1461581.3.peg.344"/>
<dbReference type="RefSeq" id="WP_158023869.1">
    <property type="nucleotide sequence ID" value="NZ_LK391969.1"/>
</dbReference>
<dbReference type="EMBL" id="LM997413">
    <property type="protein sequence ID" value="CEA01242.1"/>
    <property type="molecule type" value="Genomic_DNA"/>
</dbReference>
<feature type="compositionally biased region" description="Basic and acidic residues" evidence="1">
    <location>
        <begin position="45"/>
        <end position="57"/>
    </location>
</feature>
<accession>A0A078M7B4</accession>
<dbReference type="Pfam" id="PF11776">
    <property type="entry name" value="RcnB"/>
    <property type="match status" value="1"/>
</dbReference>
<proteinExistence type="predicted"/>
<evidence type="ECO:0000313" key="3">
    <source>
        <dbReference type="EMBL" id="CEA01242.1"/>
    </source>
</evidence>
<keyword evidence="2" id="KW-0732">Signal</keyword>
<name>A0A078M7B4_9PSED</name>
<feature type="region of interest" description="Disordered" evidence="1">
    <location>
        <begin position="27"/>
        <end position="80"/>
    </location>
</feature>
<dbReference type="AlphaFoldDB" id="A0A078M7B4"/>
<evidence type="ECO:0000256" key="1">
    <source>
        <dbReference type="SAM" id="MobiDB-lite"/>
    </source>
</evidence>
<reference evidence="3" key="1">
    <citation type="submission" date="2014-07" db="EMBL/GenBank/DDBJ databases">
        <authorList>
            <person name="Urmite Genomes Urmite Genomes"/>
        </authorList>
    </citation>
    <scope>NUCLEOTIDE SEQUENCE</scope>
    <source>
        <strain evidence="3">12M76_air</strain>
    </source>
</reference>
<gene>
    <name evidence="3" type="ORF">BN1049_00350</name>
</gene>
<evidence type="ECO:0000256" key="2">
    <source>
        <dbReference type="SAM" id="SignalP"/>
    </source>
</evidence>
<protein>
    <submittedName>
        <fullName evidence="3">CigR</fullName>
    </submittedName>
</protein>
<sequence length="179" mass="20810">MKLRHLFVSICAAAALLGSLAQAAPGPFAPGKSQDHRRSFQHHQQQRDHHRDQMLRRDHNRHGQQHPGSGYRPRDHALPPGHRQIYQQRHQYRAPDRDQLRRQIYQQRHNMGRGPGRPPRSHLIIGRPIPHGWSQRVPHQHVRHLPQYPGYEWHRAGSDLVLVAVTTGLIYTVVENVLN</sequence>
<dbReference type="Gene3D" id="3.10.450.160">
    <property type="entry name" value="inner membrane protein cigr"/>
    <property type="match status" value="1"/>
</dbReference>